<dbReference type="EMBL" id="FUEG01000013">
    <property type="protein sequence ID" value="SJL11117.1"/>
    <property type="molecule type" value="Genomic_DNA"/>
</dbReference>
<evidence type="ECO:0000256" key="4">
    <source>
        <dbReference type="ARBA" id="ARBA00022989"/>
    </source>
</evidence>
<evidence type="ECO:0000256" key="5">
    <source>
        <dbReference type="ARBA" id="ARBA00023136"/>
    </source>
</evidence>
<dbReference type="InterPro" id="IPR036259">
    <property type="entry name" value="MFS_trans_sf"/>
</dbReference>
<accession>A0A284RQS3</accession>
<feature type="transmembrane region" description="Helical" evidence="7">
    <location>
        <begin position="440"/>
        <end position="461"/>
    </location>
</feature>
<proteinExistence type="inferred from homology"/>
<dbReference type="GO" id="GO:0022857">
    <property type="term" value="F:transmembrane transporter activity"/>
    <property type="evidence" value="ECO:0007669"/>
    <property type="project" value="InterPro"/>
</dbReference>
<feature type="transmembrane region" description="Helical" evidence="7">
    <location>
        <begin position="410"/>
        <end position="428"/>
    </location>
</feature>
<feature type="transmembrane region" description="Helical" evidence="7">
    <location>
        <begin position="120"/>
        <end position="138"/>
    </location>
</feature>
<dbReference type="OrthoDB" id="6730379at2759"/>
<feature type="transmembrane region" description="Helical" evidence="7">
    <location>
        <begin position="183"/>
        <end position="201"/>
    </location>
</feature>
<dbReference type="STRING" id="47428.A0A284RQS3"/>
<reference evidence="9" key="1">
    <citation type="journal article" date="2017" name="Nat. Ecol. Evol.">
        <title>Genome expansion and lineage-specific genetic innovations in the forest pathogenic fungi Armillaria.</title>
        <authorList>
            <person name="Sipos G."/>
            <person name="Prasanna A.N."/>
            <person name="Walter M.C."/>
            <person name="O'Connor E."/>
            <person name="Balint B."/>
            <person name="Krizsan K."/>
            <person name="Kiss B."/>
            <person name="Hess J."/>
            <person name="Varga T."/>
            <person name="Slot J."/>
            <person name="Riley R."/>
            <person name="Boka B."/>
            <person name="Rigling D."/>
            <person name="Barry K."/>
            <person name="Lee J."/>
            <person name="Mihaltcheva S."/>
            <person name="LaButti K."/>
            <person name="Lipzen A."/>
            <person name="Waldron R."/>
            <person name="Moloney N.M."/>
            <person name="Sperisen C."/>
            <person name="Kredics L."/>
            <person name="Vagvoelgyi C."/>
            <person name="Patrignani A."/>
            <person name="Fitzpatrick D."/>
            <person name="Nagy I."/>
            <person name="Doyle S."/>
            <person name="Anderson J.B."/>
            <person name="Grigoriev I.V."/>
            <person name="Gueldener U."/>
            <person name="Muensterkoetter M."/>
            <person name="Nagy L.G."/>
        </authorList>
    </citation>
    <scope>NUCLEOTIDE SEQUENCE [LARGE SCALE GENOMIC DNA]</scope>
    <source>
        <strain evidence="9">C18/9</strain>
    </source>
</reference>
<evidence type="ECO:0000256" key="1">
    <source>
        <dbReference type="ARBA" id="ARBA00004141"/>
    </source>
</evidence>
<dbReference type="FunFam" id="1.20.1250.20:FF:000064">
    <property type="entry name" value="MFS allantoate transporter"/>
    <property type="match status" value="1"/>
</dbReference>
<dbReference type="PANTHER" id="PTHR43791:SF10">
    <property type="entry name" value="MAJOR FACILITATOR SUPERFAMILY (MFS) PROFILE DOMAIN-CONTAINING PROTEIN"/>
    <property type="match status" value="1"/>
</dbReference>
<feature type="transmembrane region" description="Helical" evidence="7">
    <location>
        <begin position="379"/>
        <end position="398"/>
    </location>
</feature>
<evidence type="ECO:0000256" key="3">
    <source>
        <dbReference type="ARBA" id="ARBA00022692"/>
    </source>
</evidence>
<keyword evidence="4 7" id="KW-1133">Transmembrane helix</keyword>
<keyword evidence="2" id="KW-0813">Transport</keyword>
<comment type="subcellular location">
    <subcellularLocation>
        <location evidence="1">Membrane</location>
        <topology evidence="1">Multi-pass membrane protein</topology>
    </subcellularLocation>
</comment>
<dbReference type="Proteomes" id="UP000219338">
    <property type="component" value="Unassembled WGS sequence"/>
</dbReference>
<dbReference type="Pfam" id="PF07690">
    <property type="entry name" value="MFS_1"/>
    <property type="match status" value="1"/>
</dbReference>
<keyword evidence="9" id="KW-1185">Reference proteome</keyword>
<dbReference type="InterPro" id="IPR011701">
    <property type="entry name" value="MFS"/>
</dbReference>
<gene>
    <name evidence="8" type="ORF">ARMOST_14520</name>
</gene>
<feature type="transmembrane region" description="Helical" evidence="7">
    <location>
        <begin position="321"/>
        <end position="340"/>
    </location>
</feature>
<comment type="similarity">
    <text evidence="6">Belongs to the major facilitator superfamily. Allantoate permease family.</text>
</comment>
<dbReference type="Gene3D" id="1.20.1250.20">
    <property type="entry name" value="MFS general substrate transporter like domains"/>
    <property type="match status" value="1"/>
</dbReference>
<feature type="transmembrane region" description="Helical" evidence="7">
    <location>
        <begin position="347"/>
        <end position="367"/>
    </location>
</feature>
<protein>
    <submittedName>
        <fullName evidence="8">Related to permease of the major facilitator superfamily</fullName>
    </submittedName>
</protein>
<feature type="transmembrane region" description="Helical" evidence="7">
    <location>
        <begin position="91"/>
        <end position="108"/>
    </location>
</feature>
<feature type="transmembrane region" description="Helical" evidence="7">
    <location>
        <begin position="213"/>
        <end position="233"/>
    </location>
</feature>
<evidence type="ECO:0000313" key="9">
    <source>
        <dbReference type="Proteomes" id="UP000219338"/>
    </source>
</evidence>
<dbReference type="AlphaFoldDB" id="A0A284RQS3"/>
<keyword evidence="5 7" id="KW-0472">Membrane</keyword>
<sequence length="496" mass="54850">MADATSIKSKSADVESNVSIDPDLARKVLRKIDWRLLPIMFITYNFNFIDKTILSSASVFGLKADTVCRLSSFCGAITNEKGHQHLVGQQYSWVSSVFYFGYLGWAYPTTYLIQRLPVGKYVSVNTIIWGTLVALTAACKNFGGLVTVRFLLGVAEATITPAFVYITSMWYTRDEIPVKTGAWFAGNSFGGLVASLAAYGIGRIEEPLSPWQWLFIIFGLATGLWGVVILFILPDSIESCGFLNEEEKKCAQDRVVLAGTGKASKETSQWKRDQVFECFLDPKTWFFFAISICTQIPNSGTQNFGNLVLTGFGFTNLETTLVGIPSSVIAFLTILISGWVAGRVRDISTFLIIPIVACPVVGSALIYSDVSNGVKLFGYYLLATGPGALPLSMSLMSANYKGVTKKMTMTALLFIAYCTGNIAGPQFFKSSESPHYQTAFRTIMICYALVVVEALGLRFYLIWVNRRREILEGDAMNRELDEDVTDLKTVGMRYRL</sequence>
<dbReference type="SUPFAM" id="SSF103473">
    <property type="entry name" value="MFS general substrate transporter"/>
    <property type="match status" value="1"/>
</dbReference>
<dbReference type="GO" id="GO:0016020">
    <property type="term" value="C:membrane"/>
    <property type="evidence" value="ECO:0007669"/>
    <property type="project" value="UniProtKB-SubCell"/>
</dbReference>
<name>A0A284RQS3_ARMOS</name>
<dbReference type="OMA" id="NTFFWGA"/>
<feature type="transmembrane region" description="Helical" evidence="7">
    <location>
        <begin position="150"/>
        <end position="171"/>
    </location>
</feature>
<evidence type="ECO:0000313" key="8">
    <source>
        <dbReference type="EMBL" id="SJL11117.1"/>
    </source>
</evidence>
<organism evidence="8 9">
    <name type="scientific">Armillaria ostoyae</name>
    <name type="common">Armillaria root rot fungus</name>
    <dbReference type="NCBI Taxonomy" id="47428"/>
    <lineage>
        <taxon>Eukaryota</taxon>
        <taxon>Fungi</taxon>
        <taxon>Dikarya</taxon>
        <taxon>Basidiomycota</taxon>
        <taxon>Agaricomycotina</taxon>
        <taxon>Agaricomycetes</taxon>
        <taxon>Agaricomycetidae</taxon>
        <taxon>Agaricales</taxon>
        <taxon>Marasmiineae</taxon>
        <taxon>Physalacriaceae</taxon>
        <taxon>Armillaria</taxon>
    </lineage>
</organism>
<evidence type="ECO:0000256" key="2">
    <source>
        <dbReference type="ARBA" id="ARBA00022448"/>
    </source>
</evidence>
<dbReference type="PANTHER" id="PTHR43791">
    <property type="entry name" value="PERMEASE-RELATED"/>
    <property type="match status" value="1"/>
</dbReference>
<evidence type="ECO:0000256" key="7">
    <source>
        <dbReference type="SAM" id="Phobius"/>
    </source>
</evidence>
<keyword evidence="3 7" id="KW-0812">Transmembrane</keyword>
<evidence type="ECO:0000256" key="6">
    <source>
        <dbReference type="ARBA" id="ARBA00037968"/>
    </source>
</evidence>